<evidence type="ECO:0000256" key="7">
    <source>
        <dbReference type="ARBA" id="ARBA00022840"/>
    </source>
</evidence>
<dbReference type="EMBL" id="BAAAGX010000007">
    <property type="protein sequence ID" value="GAA0233932.1"/>
    <property type="molecule type" value="Genomic_DNA"/>
</dbReference>
<dbReference type="Pfam" id="PF02518">
    <property type="entry name" value="HATPase_c"/>
    <property type="match status" value="1"/>
</dbReference>
<evidence type="ECO:0000256" key="4">
    <source>
        <dbReference type="ARBA" id="ARBA00022679"/>
    </source>
</evidence>
<dbReference type="Proteomes" id="UP001500967">
    <property type="component" value="Unassembled WGS sequence"/>
</dbReference>
<proteinExistence type="predicted"/>
<keyword evidence="5" id="KW-0547">Nucleotide-binding</keyword>
<evidence type="ECO:0000256" key="9">
    <source>
        <dbReference type="SAM" id="Coils"/>
    </source>
</evidence>
<dbReference type="PANTHER" id="PTHR24421:SF10">
    <property type="entry name" value="NITRATE_NITRITE SENSOR PROTEIN NARQ"/>
    <property type="match status" value="1"/>
</dbReference>
<accession>A0ABP3DLQ6</accession>
<evidence type="ECO:0000256" key="8">
    <source>
        <dbReference type="ARBA" id="ARBA00023012"/>
    </source>
</evidence>
<dbReference type="Gene3D" id="1.20.5.1930">
    <property type="match status" value="1"/>
</dbReference>
<dbReference type="InterPro" id="IPR003594">
    <property type="entry name" value="HATPase_dom"/>
</dbReference>
<feature type="domain" description="Signal transduction histidine kinase subgroup 3 dimerisation and phosphoacceptor" evidence="12">
    <location>
        <begin position="169"/>
        <end position="232"/>
    </location>
</feature>
<dbReference type="InterPro" id="IPR050482">
    <property type="entry name" value="Sensor_HK_TwoCompSys"/>
</dbReference>
<evidence type="ECO:0000259" key="12">
    <source>
        <dbReference type="Pfam" id="PF07730"/>
    </source>
</evidence>
<feature type="transmembrane region" description="Helical" evidence="10">
    <location>
        <begin position="64"/>
        <end position="90"/>
    </location>
</feature>
<evidence type="ECO:0000256" key="6">
    <source>
        <dbReference type="ARBA" id="ARBA00022777"/>
    </source>
</evidence>
<comment type="caution">
    <text evidence="13">The sequence shown here is derived from an EMBL/GenBank/DDBJ whole genome shotgun (WGS) entry which is preliminary data.</text>
</comment>
<feature type="transmembrane region" description="Helical" evidence="10">
    <location>
        <begin position="97"/>
        <end position="115"/>
    </location>
</feature>
<feature type="transmembrane region" description="Helical" evidence="10">
    <location>
        <begin position="121"/>
        <end position="137"/>
    </location>
</feature>
<protein>
    <recommendedName>
        <fullName evidence="2">histidine kinase</fullName>
        <ecNumber evidence="2">2.7.13.3</ecNumber>
    </recommendedName>
</protein>
<evidence type="ECO:0000313" key="14">
    <source>
        <dbReference type="Proteomes" id="UP001500967"/>
    </source>
</evidence>
<feature type="coiled-coil region" evidence="9">
    <location>
        <begin position="137"/>
        <end position="164"/>
    </location>
</feature>
<keyword evidence="10" id="KW-0812">Transmembrane</keyword>
<keyword evidence="3" id="KW-0597">Phosphoprotein</keyword>
<dbReference type="SUPFAM" id="SSF55874">
    <property type="entry name" value="ATPase domain of HSP90 chaperone/DNA topoisomerase II/histidine kinase"/>
    <property type="match status" value="1"/>
</dbReference>
<keyword evidence="4" id="KW-0808">Transferase</keyword>
<evidence type="ECO:0000256" key="10">
    <source>
        <dbReference type="SAM" id="Phobius"/>
    </source>
</evidence>
<name>A0ABP3DLQ6_9ACTN</name>
<dbReference type="RefSeq" id="WP_344648377.1">
    <property type="nucleotide sequence ID" value="NZ_BAAAGX010000007.1"/>
</dbReference>
<gene>
    <name evidence="13" type="ORF">GCM10009539_19070</name>
</gene>
<sequence length="368" mass="38925">MGRRRLLELGVDAALVVVASTAGVLLELADADPAGNTFGAPMAVRVAVQVLAATALFARRRWPVAVAAGVGVANLVVPVWATFLVPYAVLASGARRGWLVVGALTATFLVGMRAWDVADPFTAPVAIGVSSLLGLYARTRRSLLDELTERAERAERERQLLAEAARADERIRLAGEMHDVVTHRINLLVLQAGALRTRAADDDTRDAAEELRLTGCQALAELRNLVGVLREGAGAVPRPDRPEPAEDLPALLDESRAAGLTVRWEGETGESSPGVRRALYRVVQEALTNVRKHAPGADVRVAVRYGPDDVRVSVVNEPSPGAPDAELAALGAGSGLLGLRHRVDVLGGTFESGPEPGGGFAVRARFPR</sequence>
<evidence type="ECO:0000256" key="3">
    <source>
        <dbReference type="ARBA" id="ARBA00022553"/>
    </source>
</evidence>
<organism evidence="13 14">
    <name type="scientific">Cryptosporangium japonicum</name>
    <dbReference type="NCBI Taxonomy" id="80872"/>
    <lineage>
        <taxon>Bacteria</taxon>
        <taxon>Bacillati</taxon>
        <taxon>Actinomycetota</taxon>
        <taxon>Actinomycetes</taxon>
        <taxon>Cryptosporangiales</taxon>
        <taxon>Cryptosporangiaceae</taxon>
        <taxon>Cryptosporangium</taxon>
    </lineage>
</organism>
<dbReference type="InterPro" id="IPR036890">
    <property type="entry name" value="HATPase_C_sf"/>
</dbReference>
<feature type="domain" description="Histidine kinase/HSP90-like ATPase" evidence="11">
    <location>
        <begin position="275"/>
        <end position="367"/>
    </location>
</feature>
<dbReference type="PANTHER" id="PTHR24421">
    <property type="entry name" value="NITRATE/NITRITE SENSOR PROTEIN NARX-RELATED"/>
    <property type="match status" value="1"/>
</dbReference>
<reference evidence="14" key="1">
    <citation type="journal article" date="2019" name="Int. J. Syst. Evol. Microbiol.">
        <title>The Global Catalogue of Microorganisms (GCM) 10K type strain sequencing project: providing services to taxonomists for standard genome sequencing and annotation.</title>
        <authorList>
            <consortium name="The Broad Institute Genomics Platform"/>
            <consortium name="The Broad Institute Genome Sequencing Center for Infectious Disease"/>
            <person name="Wu L."/>
            <person name="Ma J."/>
        </authorList>
    </citation>
    <scope>NUCLEOTIDE SEQUENCE [LARGE SCALE GENOMIC DNA]</scope>
    <source>
        <strain evidence="14">JCM 10425</strain>
    </source>
</reference>
<evidence type="ECO:0000256" key="2">
    <source>
        <dbReference type="ARBA" id="ARBA00012438"/>
    </source>
</evidence>
<keyword evidence="14" id="KW-1185">Reference proteome</keyword>
<keyword evidence="10" id="KW-1133">Transmembrane helix</keyword>
<dbReference type="CDD" id="cd16917">
    <property type="entry name" value="HATPase_UhpB-NarQ-NarX-like"/>
    <property type="match status" value="1"/>
</dbReference>
<evidence type="ECO:0000256" key="5">
    <source>
        <dbReference type="ARBA" id="ARBA00022741"/>
    </source>
</evidence>
<dbReference type="Pfam" id="PF07730">
    <property type="entry name" value="HisKA_3"/>
    <property type="match status" value="1"/>
</dbReference>
<dbReference type="InterPro" id="IPR011712">
    <property type="entry name" value="Sig_transdc_His_kin_sub3_dim/P"/>
</dbReference>
<evidence type="ECO:0000313" key="13">
    <source>
        <dbReference type="EMBL" id="GAA0233932.1"/>
    </source>
</evidence>
<feature type="transmembrane region" description="Helical" evidence="10">
    <location>
        <begin position="6"/>
        <end position="26"/>
    </location>
</feature>
<dbReference type="Gene3D" id="3.30.565.10">
    <property type="entry name" value="Histidine kinase-like ATPase, C-terminal domain"/>
    <property type="match status" value="1"/>
</dbReference>
<keyword evidence="9" id="KW-0175">Coiled coil</keyword>
<keyword evidence="6" id="KW-0418">Kinase</keyword>
<keyword evidence="8" id="KW-0902">Two-component regulatory system</keyword>
<evidence type="ECO:0000256" key="1">
    <source>
        <dbReference type="ARBA" id="ARBA00000085"/>
    </source>
</evidence>
<comment type="catalytic activity">
    <reaction evidence="1">
        <text>ATP + protein L-histidine = ADP + protein N-phospho-L-histidine.</text>
        <dbReference type="EC" id="2.7.13.3"/>
    </reaction>
</comment>
<evidence type="ECO:0000259" key="11">
    <source>
        <dbReference type="Pfam" id="PF02518"/>
    </source>
</evidence>
<keyword evidence="10" id="KW-0472">Membrane</keyword>
<keyword evidence="7" id="KW-0067">ATP-binding</keyword>
<dbReference type="EC" id="2.7.13.3" evidence="2"/>